<comment type="catalytic activity">
    <reaction evidence="3">
        <text>dTTP + H2O = dTMP + diphosphate + H(+)</text>
        <dbReference type="Rhea" id="RHEA:28534"/>
        <dbReference type="ChEBI" id="CHEBI:15377"/>
        <dbReference type="ChEBI" id="CHEBI:15378"/>
        <dbReference type="ChEBI" id="CHEBI:33019"/>
        <dbReference type="ChEBI" id="CHEBI:37568"/>
        <dbReference type="ChEBI" id="CHEBI:63528"/>
        <dbReference type="EC" id="3.6.1.9"/>
    </reaction>
</comment>
<keyword evidence="3" id="KW-0546">Nucleotide metabolism</keyword>
<name>A0A1M6N2V7_9FIRM</name>
<gene>
    <name evidence="4" type="ORF">SAMN02745975_03180</name>
</gene>
<comment type="caution">
    <text evidence="3">Lacks conserved residue(s) required for the propagation of feature annotation.</text>
</comment>
<dbReference type="GO" id="GO:0036221">
    <property type="term" value="F:UTP diphosphatase activity"/>
    <property type="evidence" value="ECO:0007669"/>
    <property type="project" value="RHEA"/>
</dbReference>
<evidence type="ECO:0000313" key="4">
    <source>
        <dbReference type="EMBL" id="SHJ89958.1"/>
    </source>
</evidence>
<dbReference type="STRING" id="1121919.SAMN02745975_03180"/>
<evidence type="ECO:0000256" key="2">
    <source>
        <dbReference type="ARBA" id="ARBA00022801"/>
    </source>
</evidence>
<dbReference type="PANTHER" id="PTHR43213">
    <property type="entry name" value="BIFUNCTIONAL DTTP/UTP PYROPHOSPHATASE/METHYLTRANSFERASE PROTEIN-RELATED"/>
    <property type="match status" value="1"/>
</dbReference>
<feature type="site" description="Important for substrate specificity" evidence="3">
    <location>
        <position position="72"/>
    </location>
</feature>
<reference evidence="5" key="1">
    <citation type="submission" date="2016-11" db="EMBL/GenBank/DDBJ databases">
        <authorList>
            <person name="Varghese N."/>
            <person name="Submissions S."/>
        </authorList>
    </citation>
    <scope>NUCLEOTIDE SEQUENCE [LARGE SCALE GENOMIC DNA]</scope>
    <source>
        <strain evidence="5">DSM 17957</strain>
    </source>
</reference>
<evidence type="ECO:0000256" key="3">
    <source>
        <dbReference type="HAMAP-Rule" id="MF_00528"/>
    </source>
</evidence>
<dbReference type="InterPro" id="IPR029001">
    <property type="entry name" value="ITPase-like_fam"/>
</dbReference>
<dbReference type="PANTHER" id="PTHR43213:SF5">
    <property type="entry name" value="BIFUNCTIONAL DTTP_UTP PYROPHOSPHATASE_METHYLTRANSFERASE PROTEIN-RELATED"/>
    <property type="match status" value="1"/>
</dbReference>
<feature type="active site" description="Proton acceptor" evidence="3">
    <location>
        <position position="71"/>
    </location>
</feature>
<dbReference type="SUPFAM" id="SSF52972">
    <property type="entry name" value="ITPase-like"/>
    <property type="match status" value="1"/>
</dbReference>
<comment type="function">
    <text evidence="3">Nucleoside triphosphate pyrophosphatase that hydrolyzes dTTP and UTP. May have a dual role in cell division arrest and in preventing the incorporation of modified nucleotides into cellular nucleic acids.</text>
</comment>
<dbReference type="GO" id="GO:0005737">
    <property type="term" value="C:cytoplasm"/>
    <property type="evidence" value="ECO:0007669"/>
    <property type="project" value="UniProtKB-SubCell"/>
</dbReference>
<dbReference type="PIRSF" id="PIRSF006305">
    <property type="entry name" value="Maf"/>
    <property type="match status" value="1"/>
</dbReference>
<evidence type="ECO:0000313" key="5">
    <source>
        <dbReference type="Proteomes" id="UP000184536"/>
    </source>
</evidence>
<dbReference type="HAMAP" id="MF_00528">
    <property type="entry name" value="Maf"/>
    <property type="match status" value="1"/>
</dbReference>
<sequence length="193" mass="21741">MLNKIVLASASPRRKEILENFNIDFDIIPAKVEEVIHEGEEARQIAMALAFEKALKVMEHCEADDIVIAADTVVYKNEILGKPVSYEDAYRMLSLLNNDIHVVITGIAVAQKSTNIKIVDFESTKVKLKNLEPVRIKKYIESGEVWDKAGSYAIQGKGALLIDWIKGDYFNVVGLPISKLEDILRRHFGIELM</sequence>
<protein>
    <recommendedName>
        <fullName evidence="3">dTTP/UTP pyrophosphatase</fullName>
        <shortName evidence="3">dTTPase/UTPase</shortName>
        <ecNumber evidence="3">3.6.1.9</ecNumber>
    </recommendedName>
    <alternativeName>
        <fullName evidence="3">Nucleoside triphosphate pyrophosphatase</fullName>
    </alternativeName>
    <alternativeName>
        <fullName evidence="3">Nucleotide pyrophosphatase</fullName>
        <shortName evidence="3">Nucleotide PPase</shortName>
    </alternativeName>
</protein>
<keyword evidence="5" id="KW-1185">Reference proteome</keyword>
<dbReference type="GO" id="GO:0009117">
    <property type="term" value="P:nucleotide metabolic process"/>
    <property type="evidence" value="ECO:0007669"/>
    <property type="project" value="UniProtKB-KW"/>
</dbReference>
<feature type="site" description="Important for substrate specificity" evidence="3">
    <location>
        <position position="13"/>
    </location>
</feature>
<dbReference type="CDD" id="cd00555">
    <property type="entry name" value="Maf"/>
    <property type="match status" value="1"/>
</dbReference>
<comment type="catalytic activity">
    <reaction evidence="3">
        <text>UTP + H2O = UMP + diphosphate + H(+)</text>
        <dbReference type="Rhea" id="RHEA:29395"/>
        <dbReference type="ChEBI" id="CHEBI:15377"/>
        <dbReference type="ChEBI" id="CHEBI:15378"/>
        <dbReference type="ChEBI" id="CHEBI:33019"/>
        <dbReference type="ChEBI" id="CHEBI:46398"/>
        <dbReference type="ChEBI" id="CHEBI:57865"/>
        <dbReference type="EC" id="3.6.1.9"/>
    </reaction>
</comment>
<keyword evidence="3" id="KW-0963">Cytoplasm</keyword>
<comment type="cofactor">
    <cofactor evidence="1 3">
        <name>a divalent metal cation</name>
        <dbReference type="ChEBI" id="CHEBI:60240"/>
    </cofactor>
</comment>
<dbReference type="Proteomes" id="UP000184536">
    <property type="component" value="Unassembled WGS sequence"/>
</dbReference>
<dbReference type="AlphaFoldDB" id="A0A1M6N2V7"/>
<dbReference type="Gene3D" id="3.90.950.10">
    <property type="match status" value="1"/>
</dbReference>
<dbReference type="EMBL" id="FQZV01000051">
    <property type="protein sequence ID" value="SHJ89958.1"/>
    <property type="molecule type" value="Genomic_DNA"/>
</dbReference>
<dbReference type="NCBIfam" id="TIGR00172">
    <property type="entry name" value="maf"/>
    <property type="match status" value="1"/>
</dbReference>
<keyword evidence="2 3" id="KW-0378">Hydrolase</keyword>
<comment type="subcellular location">
    <subcellularLocation>
        <location evidence="3">Cytoplasm</location>
    </subcellularLocation>
</comment>
<dbReference type="GO" id="GO:0036218">
    <property type="term" value="F:dTTP diphosphatase activity"/>
    <property type="evidence" value="ECO:0007669"/>
    <property type="project" value="RHEA"/>
</dbReference>
<dbReference type="EC" id="3.6.1.9" evidence="3"/>
<comment type="similarity">
    <text evidence="3">Belongs to the Maf family. YhdE subfamily.</text>
</comment>
<organism evidence="4 5">
    <name type="scientific">Geosporobacter subterraneus DSM 17957</name>
    <dbReference type="NCBI Taxonomy" id="1121919"/>
    <lineage>
        <taxon>Bacteria</taxon>
        <taxon>Bacillati</taxon>
        <taxon>Bacillota</taxon>
        <taxon>Clostridia</taxon>
        <taxon>Peptostreptococcales</taxon>
        <taxon>Thermotaleaceae</taxon>
        <taxon>Geosporobacter</taxon>
    </lineage>
</organism>
<dbReference type="InterPro" id="IPR003697">
    <property type="entry name" value="Maf-like"/>
</dbReference>
<feature type="site" description="Important for substrate specificity" evidence="3">
    <location>
        <position position="155"/>
    </location>
</feature>
<proteinExistence type="inferred from homology"/>
<accession>A0A1M6N2V7</accession>
<evidence type="ECO:0000256" key="1">
    <source>
        <dbReference type="ARBA" id="ARBA00001968"/>
    </source>
</evidence>
<dbReference type="Pfam" id="PF02545">
    <property type="entry name" value="Maf"/>
    <property type="match status" value="1"/>
</dbReference>